<comment type="caution">
    <text evidence="2">The sequence shown here is derived from an EMBL/GenBank/DDBJ whole genome shotgun (WGS) entry which is preliminary data.</text>
</comment>
<feature type="region of interest" description="Disordered" evidence="1">
    <location>
        <begin position="337"/>
        <end position="377"/>
    </location>
</feature>
<name>A0ABD0UIJ0_DENTH</name>
<protein>
    <submittedName>
        <fullName evidence="2">Uncharacterized protein</fullName>
    </submittedName>
</protein>
<reference evidence="2 3" key="1">
    <citation type="journal article" date="2024" name="Plant Biotechnol. J.">
        <title>Dendrobium thyrsiflorum genome and its molecular insights into genes involved in important horticultural traits.</title>
        <authorList>
            <person name="Chen B."/>
            <person name="Wang J.Y."/>
            <person name="Zheng P.J."/>
            <person name="Li K.L."/>
            <person name="Liang Y.M."/>
            <person name="Chen X.F."/>
            <person name="Zhang C."/>
            <person name="Zhao X."/>
            <person name="He X."/>
            <person name="Zhang G.Q."/>
            <person name="Liu Z.J."/>
            <person name="Xu Q."/>
        </authorList>
    </citation>
    <scope>NUCLEOTIDE SEQUENCE [LARGE SCALE GENOMIC DNA]</scope>
    <source>
        <strain evidence="2">GZMU011</strain>
    </source>
</reference>
<dbReference type="Proteomes" id="UP001552299">
    <property type="component" value="Unassembled WGS sequence"/>
</dbReference>
<organism evidence="2 3">
    <name type="scientific">Dendrobium thyrsiflorum</name>
    <name type="common">Pinecone-like raceme dendrobium</name>
    <name type="synonym">Orchid</name>
    <dbReference type="NCBI Taxonomy" id="117978"/>
    <lineage>
        <taxon>Eukaryota</taxon>
        <taxon>Viridiplantae</taxon>
        <taxon>Streptophyta</taxon>
        <taxon>Embryophyta</taxon>
        <taxon>Tracheophyta</taxon>
        <taxon>Spermatophyta</taxon>
        <taxon>Magnoliopsida</taxon>
        <taxon>Liliopsida</taxon>
        <taxon>Asparagales</taxon>
        <taxon>Orchidaceae</taxon>
        <taxon>Epidendroideae</taxon>
        <taxon>Malaxideae</taxon>
        <taxon>Dendrobiinae</taxon>
        <taxon>Dendrobium</taxon>
    </lineage>
</organism>
<proteinExistence type="predicted"/>
<evidence type="ECO:0000313" key="3">
    <source>
        <dbReference type="Proteomes" id="UP001552299"/>
    </source>
</evidence>
<dbReference type="AlphaFoldDB" id="A0ABD0UIJ0"/>
<keyword evidence="3" id="KW-1185">Reference proteome</keyword>
<dbReference type="PANTHER" id="PTHR31365">
    <property type="entry name" value="EXPRESSED PROTEIN"/>
    <property type="match status" value="1"/>
</dbReference>
<evidence type="ECO:0000256" key="1">
    <source>
        <dbReference type="SAM" id="MobiDB-lite"/>
    </source>
</evidence>
<dbReference type="PANTHER" id="PTHR31365:SF4">
    <property type="entry name" value="OS05G0179800 PROTEIN"/>
    <property type="match status" value="1"/>
</dbReference>
<feature type="compositionally biased region" description="Basic and acidic residues" evidence="1">
    <location>
        <begin position="288"/>
        <end position="309"/>
    </location>
</feature>
<sequence length="377" mass="43038">MSIVLDDMRIVRDDMRIDDFGSSWTMWSGRRFSEYEFIIVLNRLDDQITFFELIVQDDRLSSEYVNIVLGSLPSSGSGERGYRFSAGEGRGCLCRKVGRNSCSLPEEEEVAFAERLEGTAVLCRRRKRLPLPKVSDKLSWRLLRKVLHHRIMILCHHKEGEKGCVWFFAITMRVRKDGSGSLPSPRGEKGRSWFFTITRRVRKDELVRCHHLEGVKDDGSLLYRNWVSHPSFEMFHAAFYDGSEDRGSSKTGLEMVGGGIRRDDAAPGISSKNVFAALETLKKKKKSSVKDRKVPSKSKELLKTQEKEPEPSQVFWIHTPLNKSWADVDDDDDDYYKSAPVLPGWGAAGQQQEKDVGVPAEETTTLPQLTPDWYKNI</sequence>
<gene>
    <name evidence="2" type="ORF">M5K25_021079</name>
</gene>
<dbReference type="EMBL" id="JANQDX010000016">
    <property type="protein sequence ID" value="KAL0910137.1"/>
    <property type="molecule type" value="Genomic_DNA"/>
</dbReference>
<evidence type="ECO:0000313" key="2">
    <source>
        <dbReference type="EMBL" id="KAL0910137.1"/>
    </source>
</evidence>
<accession>A0ABD0UIJ0</accession>
<feature type="region of interest" description="Disordered" evidence="1">
    <location>
        <begin position="286"/>
        <end position="309"/>
    </location>
</feature>